<dbReference type="PROSITE" id="PS51046">
    <property type="entry name" value="GON"/>
    <property type="match status" value="1"/>
</dbReference>
<dbReference type="KEGG" id="lgi:LOTGIDRAFT_162925"/>
<evidence type="ECO:0000313" key="5">
    <source>
        <dbReference type="Proteomes" id="UP000030746"/>
    </source>
</evidence>
<dbReference type="CDD" id="cd00033">
    <property type="entry name" value="CCP"/>
    <property type="match status" value="1"/>
</dbReference>
<dbReference type="SMART" id="SM00032">
    <property type="entry name" value="CCP"/>
    <property type="match status" value="2"/>
</dbReference>
<dbReference type="Proteomes" id="UP000030746">
    <property type="component" value="Unassembled WGS sequence"/>
</dbReference>
<dbReference type="CTD" id="20239194"/>
<dbReference type="GeneID" id="20239194"/>
<reference evidence="4 5" key="1">
    <citation type="journal article" date="2013" name="Nature">
        <title>Insights into bilaterian evolution from three spiralian genomes.</title>
        <authorList>
            <person name="Simakov O."/>
            <person name="Marletaz F."/>
            <person name="Cho S.J."/>
            <person name="Edsinger-Gonzales E."/>
            <person name="Havlak P."/>
            <person name="Hellsten U."/>
            <person name="Kuo D.H."/>
            <person name="Larsson T."/>
            <person name="Lv J."/>
            <person name="Arendt D."/>
            <person name="Savage R."/>
            <person name="Osoegawa K."/>
            <person name="de Jong P."/>
            <person name="Grimwood J."/>
            <person name="Chapman J.A."/>
            <person name="Shapiro H."/>
            <person name="Aerts A."/>
            <person name="Otillar R.P."/>
            <person name="Terry A.Y."/>
            <person name="Boore J.L."/>
            <person name="Grigoriev I.V."/>
            <person name="Lindberg D.R."/>
            <person name="Seaver E.C."/>
            <person name="Weisblat D.A."/>
            <person name="Putnam N.H."/>
            <person name="Rokhsar D.S."/>
        </authorList>
    </citation>
    <scope>NUCLEOTIDE SEQUENCE [LARGE SCALE GENOMIC DNA]</scope>
</reference>
<dbReference type="OMA" id="CEDPPTE"/>
<protein>
    <recommendedName>
        <fullName evidence="3">GON domain-containing protein</fullName>
    </recommendedName>
</protein>
<dbReference type="SUPFAM" id="SSF57535">
    <property type="entry name" value="Complement control module/SCR domain"/>
    <property type="match status" value="1"/>
</dbReference>
<keyword evidence="1" id="KW-0479">Metal-binding</keyword>
<evidence type="ECO:0000256" key="1">
    <source>
        <dbReference type="ARBA" id="ARBA00022723"/>
    </source>
</evidence>
<name>V4BSJ5_LOTGI</name>
<evidence type="ECO:0000256" key="2">
    <source>
        <dbReference type="ARBA" id="ARBA00023157"/>
    </source>
</evidence>
<keyword evidence="5" id="KW-1185">Reference proteome</keyword>
<dbReference type="InterPro" id="IPR012314">
    <property type="entry name" value="Pept_M12B_GON-ADAMTSs"/>
</dbReference>
<dbReference type="HOGENOM" id="CLU_071698_0_0_1"/>
<evidence type="ECO:0000313" key="4">
    <source>
        <dbReference type="EMBL" id="ESO91924.1"/>
    </source>
</evidence>
<feature type="domain" description="GON" evidence="3">
    <location>
        <begin position="153"/>
        <end position="349"/>
    </location>
</feature>
<dbReference type="GO" id="GO:0004222">
    <property type="term" value="F:metalloendopeptidase activity"/>
    <property type="evidence" value="ECO:0007669"/>
    <property type="project" value="InterPro"/>
</dbReference>
<dbReference type="RefSeq" id="XP_009057237.1">
    <property type="nucleotide sequence ID" value="XM_009058989.1"/>
</dbReference>
<dbReference type="GO" id="GO:0008270">
    <property type="term" value="F:zinc ion binding"/>
    <property type="evidence" value="ECO:0007669"/>
    <property type="project" value="InterPro"/>
</dbReference>
<dbReference type="Pfam" id="PF08685">
    <property type="entry name" value="GON"/>
    <property type="match status" value="1"/>
</dbReference>
<dbReference type="AlphaFoldDB" id="V4BSJ5"/>
<keyword evidence="2" id="KW-1015">Disulfide bond</keyword>
<gene>
    <name evidence="4" type="ORF">LOTGIDRAFT_162925</name>
</gene>
<dbReference type="InterPro" id="IPR035976">
    <property type="entry name" value="Sushi/SCR/CCP_sf"/>
</dbReference>
<organism evidence="4 5">
    <name type="scientific">Lottia gigantea</name>
    <name type="common">Giant owl limpet</name>
    <dbReference type="NCBI Taxonomy" id="225164"/>
    <lineage>
        <taxon>Eukaryota</taxon>
        <taxon>Metazoa</taxon>
        <taxon>Spiralia</taxon>
        <taxon>Lophotrochozoa</taxon>
        <taxon>Mollusca</taxon>
        <taxon>Gastropoda</taxon>
        <taxon>Patellogastropoda</taxon>
        <taxon>Lottioidea</taxon>
        <taxon>Lottiidae</taxon>
        <taxon>Lottia</taxon>
    </lineage>
</organism>
<accession>V4BSJ5</accession>
<proteinExistence type="predicted"/>
<dbReference type="EMBL" id="KB202163">
    <property type="protein sequence ID" value="ESO91924.1"/>
    <property type="molecule type" value="Genomic_DNA"/>
</dbReference>
<dbReference type="OrthoDB" id="5855429at2759"/>
<evidence type="ECO:0000259" key="3">
    <source>
        <dbReference type="PROSITE" id="PS51046"/>
    </source>
</evidence>
<dbReference type="InterPro" id="IPR000436">
    <property type="entry name" value="Sushi_SCR_CCP_dom"/>
</dbReference>
<sequence length="363" mass="40174">MVSPACGLPPVPKGHQILEVIGSAGNYTARYKCGQYYIHRQIGETRCIGDSDWTETPCKGKHTINNSVSQPLETKGTNRERFIGSHPGFEYFVEDAPACGPPPVPKGHKLLEVIGSPGNYTARYKCDQLYVHRQIDETRCIGDSDWTETPCKDFASCATIKECNSSYTTDGEYIHYPGILNSSSVRLYCHNMNTSNPKTYLTLNATNVFDYPTGRCGNNTGCKVFPYTNPDQGKTTFTKVAIDTKKMSSIKNDYTFTIQHFGAQRTYGSVYCCSRSNIAMCLRGRSTLDVTNTGLMISNSTTWSKTGHSSHFTVNRTDFVVQLRGDGSCGGARPTSNLIQFVKDQQYVMPVDTIDPQCLLLGI</sequence>